<dbReference type="GO" id="GO:0005524">
    <property type="term" value="F:ATP binding"/>
    <property type="evidence" value="ECO:0007669"/>
    <property type="project" value="UniProtKB-KW"/>
</dbReference>
<evidence type="ECO:0000256" key="2">
    <source>
        <dbReference type="ARBA" id="ARBA00022527"/>
    </source>
</evidence>
<dbReference type="GO" id="GO:0050684">
    <property type="term" value="P:regulation of mRNA processing"/>
    <property type="evidence" value="ECO:0007669"/>
    <property type="project" value="TreeGrafter"/>
</dbReference>
<dbReference type="Proteomes" id="UP000053257">
    <property type="component" value="Unassembled WGS sequence"/>
</dbReference>
<dbReference type="PANTHER" id="PTHR47634:SF9">
    <property type="entry name" value="PROTEIN KINASE DOMAIN-CONTAINING PROTEIN-RELATED"/>
    <property type="match status" value="1"/>
</dbReference>
<feature type="domain" description="Protein kinase" evidence="9">
    <location>
        <begin position="27"/>
        <end position="421"/>
    </location>
</feature>
<sequence>MPQHLPLLALNFDYYPAYSGELLNNRYEVLRNAGGGAHSSVWFVQDTKFDKNGSGDAGKRAGCEYLAVKILTAEMTRRHTAGQCREQQLMERIQAQGEHTWGLPVLCDCFHTTSPFGSHLCLVMPILGGSISDLRKAAPGKALPVHLVKNIITQLVKAVAQLHELGIIHTDIKPANILVNSVRSDRDIEKYLEQNPPEYDGYFQLPIRDESELPDINSLSLEETGERRTFVEHRRLVVQPLALPLTWDCSPKDAELINITLVDFGKAQAAGEQPTVEEFAPLGLRSPEEILHSYFGPKIDIWAIGCLTFEFLTGRWLFHPEEGETWTLDDDHLAKMLELTGEQFNDTMLNFSLRKEDFFDDDFNLKNIPDLIPLSIDEAISVYEKVPESEVGPAADFIRTCLRLDPLQRPSAKDLEQHPWLKNAFSC</sequence>
<dbReference type="AlphaFoldDB" id="A0A0C3PGA9"/>
<keyword evidence="6" id="KW-0067">ATP-binding</keyword>
<dbReference type="SUPFAM" id="SSF56112">
    <property type="entry name" value="Protein kinase-like (PK-like)"/>
    <property type="match status" value="1"/>
</dbReference>
<evidence type="ECO:0000313" key="10">
    <source>
        <dbReference type="EMBL" id="KIP04743.1"/>
    </source>
</evidence>
<keyword evidence="5" id="KW-0418">Kinase</keyword>
<keyword evidence="11" id="KW-1185">Reference proteome</keyword>
<dbReference type="PANTHER" id="PTHR47634">
    <property type="entry name" value="PROTEIN KINASE DOMAIN-CONTAINING PROTEIN-RELATED"/>
    <property type="match status" value="1"/>
</dbReference>
<dbReference type="OrthoDB" id="5979581at2759"/>
<dbReference type="Gene3D" id="3.30.200.20">
    <property type="entry name" value="Phosphorylase Kinase, domain 1"/>
    <property type="match status" value="1"/>
</dbReference>
<proteinExistence type="predicted"/>
<protein>
    <recommendedName>
        <fullName evidence="1">non-specific serine/threonine protein kinase</fullName>
        <ecNumber evidence="1">2.7.11.1</ecNumber>
    </recommendedName>
</protein>
<name>A0A0C3PGA9_PHLG1</name>
<evidence type="ECO:0000256" key="5">
    <source>
        <dbReference type="ARBA" id="ARBA00022777"/>
    </source>
</evidence>
<evidence type="ECO:0000259" key="9">
    <source>
        <dbReference type="PROSITE" id="PS50011"/>
    </source>
</evidence>
<dbReference type="EMBL" id="KN840564">
    <property type="protein sequence ID" value="KIP04743.1"/>
    <property type="molecule type" value="Genomic_DNA"/>
</dbReference>
<dbReference type="PROSITE" id="PS50011">
    <property type="entry name" value="PROTEIN_KINASE_DOM"/>
    <property type="match status" value="1"/>
</dbReference>
<reference evidence="10 11" key="1">
    <citation type="journal article" date="2014" name="PLoS Genet.">
        <title>Analysis of the Phlebiopsis gigantea genome, transcriptome and secretome provides insight into its pioneer colonization strategies of wood.</title>
        <authorList>
            <person name="Hori C."/>
            <person name="Ishida T."/>
            <person name="Igarashi K."/>
            <person name="Samejima M."/>
            <person name="Suzuki H."/>
            <person name="Master E."/>
            <person name="Ferreira P."/>
            <person name="Ruiz-Duenas F.J."/>
            <person name="Held B."/>
            <person name="Canessa P."/>
            <person name="Larrondo L.F."/>
            <person name="Schmoll M."/>
            <person name="Druzhinina I.S."/>
            <person name="Kubicek C.P."/>
            <person name="Gaskell J.A."/>
            <person name="Kersten P."/>
            <person name="St John F."/>
            <person name="Glasner J."/>
            <person name="Sabat G."/>
            <person name="Splinter BonDurant S."/>
            <person name="Syed K."/>
            <person name="Yadav J."/>
            <person name="Mgbeahuruike A.C."/>
            <person name="Kovalchuk A."/>
            <person name="Asiegbu F.O."/>
            <person name="Lackner G."/>
            <person name="Hoffmeister D."/>
            <person name="Rencoret J."/>
            <person name="Gutierrez A."/>
            <person name="Sun H."/>
            <person name="Lindquist E."/>
            <person name="Barry K."/>
            <person name="Riley R."/>
            <person name="Grigoriev I.V."/>
            <person name="Henrissat B."/>
            <person name="Kues U."/>
            <person name="Berka R.M."/>
            <person name="Martinez A.T."/>
            <person name="Covert S.F."/>
            <person name="Blanchette R.A."/>
            <person name="Cullen D."/>
        </authorList>
    </citation>
    <scope>NUCLEOTIDE SEQUENCE [LARGE SCALE GENOMIC DNA]</scope>
    <source>
        <strain evidence="10 11">11061_1 CR5-6</strain>
    </source>
</reference>
<evidence type="ECO:0000256" key="3">
    <source>
        <dbReference type="ARBA" id="ARBA00022679"/>
    </source>
</evidence>
<keyword evidence="4" id="KW-0547">Nucleotide-binding</keyword>
<gene>
    <name evidence="10" type="ORF">PHLGIDRAFT_109214</name>
</gene>
<dbReference type="InterPro" id="IPR008271">
    <property type="entry name" value="Ser/Thr_kinase_AS"/>
</dbReference>
<dbReference type="Pfam" id="PF00069">
    <property type="entry name" value="Pkinase"/>
    <property type="match status" value="2"/>
</dbReference>
<evidence type="ECO:0000256" key="4">
    <source>
        <dbReference type="ARBA" id="ARBA00022741"/>
    </source>
</evidence>
<evidence type="ECO:0000256" key="6">
    <source>
        <dbReference type="ARBA" id="ARBA00022840"/>
    </source>
</evidence>
<dbReference type="PROSITE" id="PS00108">
    <property type="entry name" value="PROTEIN_KINASE_ST"/>
    <property type="match status" value="1"/>
</dbReference>
<dbReference type="EC" id="2.7.11.1" evidence="1"/>
<dbReference type="InterPro" id="IPR011009">
    <property type="entry name" value="Kinase-like_dom_sf"/>
</dbReference>
<dbReference type="InterPro" id="IPR000719">
    <property type="entry name" value="Prot_kinase_dom"/>
</dbReference>
<dbReference type="Gene3D" id="1.10.510.10">
    <property type="entry name" value="Transferase(Phosphotransferase) domain 1"/>
    <property type="match status" value="1"/>
</dbReference>
<dbReference type="HOGENOM" id="CLU_000288_81_13_1"/>
<evidence type="ECO:0000256" key="1">
    <source>
        <dbReference type="ARBA" id="ARBA00012513"/>
    </source>
</evidence>
<accession>A0A0C3PGA9</accession>
<keyword evidence="2" id="KW-0723">Serine/threonine-protein kinase</keyword>
<comment type="catalytic activity">
    <reaction evidence="8">
        <text>L-seryl-[protein] + ATP = O-phospho-L-seryl-[protein] + ADP + H(+)</text>
        <dbReference type="Rhea" id="RHEA:17989"/>
        <dbReference type="Rhea" id="RHEA-COMP:9863"/>
        <dbReference type="Rhea" id="RHEA-COMP:11604"/>
        <dbReference type="ChEBI" id="CHEBI:15378"/>
        <dbReference type="ChEBI" id="CHEBI:29999"/>
        <dbReference type="ChEBI" id="CHEBI:30616"/>
        <dbReference type="ChEBI" id="CHEBI:83421"/>
        <dbReference type="ChEBI" id="CHEBI:456216"/>
        <dbReference type="EC" id="2.7.11.1"/>
    </reaction>
</comment>
<dbReference type="SMART" id="SM00220">
    <property type="entry name" value="S_TKc"/>
    <property type="match status" value="1"/>
</dbReference>
<evidence type="ECO:0000256" key="7">
    <source>
        <dbReference type="ARBA" id="ARBA00047899"/>
    </source>
</evidence>
<dbReference type="STRING" id="745531.A0A0C3PGA9"/>
<dbReference type="GO" id="GO:0000245">
    <property type="term" value="P:spliceosomal complex assembly"/>
    <property type="evidence" value="ECO:0007669"/>
    <property type="project" value="TreeGrafter"/>
</dbReference>
<evidence type="ECO:0000313" key="11">
    <source>
        <dbReference type="Proteomes" id="UP000053257"/>
    </source>
</evidence>
<comment type="catalytic activity">
    <reaction evidence="7">
        <text>L-threonyl-[protein] + ATP = O-phospho-L-threonyl-[protein] + ADP + H(+)</text>
        <dbReference type="Rhea" id="RHEA:46608"/>
        <dbReference type="Rhea" id="RHEA-COMP:11060"/>
        <dbReference type="Rhea" id="RHEA-COMP:11605"/>
        <dbReference type="ChEBI" id="CHEBI:15378"/>
        <dbReference type="ChEBI" id="CHEBI:30013"/>
        <dbReference type="ChEBI" id="CHEBI:30616"/>
        <dbReference type="ChEBI" id="CHEBI:61977"/>
        <dbReference type="ChEBI" id="CHEBI:456216"/>
        <dbReference type="EC" id="2.7.11.1"/>
    </reaction>
</comment>
<organism evidence="10 11">
    <name type="scientific">Phlebiopsis gigantea (strain 11061_1 CR5-6)</name>
    <name type="common">White-rot fungus</name>
    <name type="synonym">Peniophora gigantea</name>
    <dbReference type="NCBI Taxonomy" id="745531"/>
    <lineage>
        <taxon>Eukaryota</taxon>
        <taxon>Fungi</taxon>
        <taxon>Dikarya</taxon>
        <taxon>Basidiomycota</taxon>
        <taxon>Agaricomycotina</taxon>
        <taxon>Agaricomycetes</taxon>
        <taxon>Polyporales</taxon>
        <taxon>Phanerochaetaceae</taxon>
        <taxon>Phlebiopsis</taxon>
    </lineage>
</organism>
<dbReference type="GO" id="GO:0004674">
    <property type="term" value="F:protein serine/threonine kinase activity"/>
    <property type="evidence" value="ECO:0007669"/>
    <property type="project" value="UniProtKB-KW"/>
</dbReference>
<keyword evidence="3" id="KW-0808">Transferase</keyword>
<evidence type="ECO:0000256" key="8">
    <source>
        <dbReference type="ARBA" id="ARBA00048679"/>
    </source>
</evidence>
<dbReference type="InterPro" id="IPR051334">
    <property type="entry name" value="SRPK"/>
</dbReference>